<organism evidence="3 4">
    <name type="scientific">Cladosporium halotolerans</name>
    <dbReference type="NCBI Taxonomy" id="1052096"/>
    <lineage>
        <taxon>Eukaryota</taxon>
        <taxon>Fungi</taxon>
        <taxon>Dikarya</taxon>
        <taxon>Ascomycota</taxon>
        <taxon>Pezizomycotina</taxon>
        <taxon>Dothideomycetes</taxon>
        <taxon>Dothideomycetidae</taxon>
        <taxon>Cladosporiales</taxon>
        <taxon>Cladosporiaceae</taxon>
        <taxon>Cladosporium</taxon>
    </lineage>
</organism>
<dbReference type="EMBL" id="JAAQHG020000012">
    <property type="protein sequence ID" value="KAL1587052.1"/>
    <property type="molecule type" value="Genomic_DNA"/>
</dbReference>
<dbReference type="Gene3D" id="3.40.50.300">
    <property type="entry name" value="P-loop containing nucleotide triphosphate hydrolases"/>
    <property type="match status" value="1"/>
</dbReference>
<proteinExistence type="predicted"/>
<dbReference type="RefSeq" id="XP_069230157.1">
    <property type="nucleotide sequence ID" value="XM_069372812.1"/>
</dbReference>
<evidence type="ECO:0000256" key="1">
    <source>
        <dbReference type="ARBA" id="ARBA00022737"/>
    </source>
</evidence>
<dbReference type="SUPFAM" id="SSF52540">
    <property type="entry name" value="P-loop containing nucleoside triphosphate hydrolases"/>
    <property type="match status" value="1"/>
</dbReference>
<gene>
    <name evidence="3" type="ORF">WHR41_04206</name>
</gene>
<keyword evidence="1" id="KW-0677">Repeat</keyword>
<accession>A0AB34KPM5</accession>
<evidence type="ECO:0000259" key="2">
    <source>
        <dbReference type="Pfam" id="PF24883"/>
    </source>
</evidence>
<dbReference type="GeneID" id="96005650"/>
<dbReference type="InterPro" id="IPR056884">
    <property type="entry name" value="NPHP3-like_N"/>
</dbReference>
<reference evidence="3 4" key="1">
    <citation type="journal article" date="2020" name="Microbiol. Resour. Announc.">
        <title>Draft Genome Sequence of a Cladosporium Species Isolated from the Mesophotic Ascidian Didemnum maculosum.</title>
        <authorList>
            <person name="Gioti A."/>
            <person name="Siaperas R."/>
            <person name="Nikolaivits E."/>
            <person name="Le Goff G."/>
            <person name="Ouazzani J."/>
            <person name="Kotoulas G."/>
            <person name="Topakas E."/>
        </authorList>
    </citation>
    <scope>NUCLEOTIDE SEQUENCE [LARGE SCALE GENOMIC DNA]</scope>
    <source>
        <strain evidence="3 4">TM138-S3</strain>
    </source>
</reference>
<evidence type="ECO:0000313" key="3">
    <source>
        <dbReference type="EMBL" id="KAL1587052.1"/>
    </source>
</evidence>
<dbReference type="PANTHER" id="PTHR10039">
    <property type="entry name" value="AMELOGENIN"/>
    <property type="match status" value="1"/>
</dbReference>
<evidence type="ECO:0000313" key="4">
    <source>
        <dbReference type="Proteomes" id="UP000803884"/>
    </source>
</evidence>
<keyword evidence="4" id="KW-1185">Reference proteome</keyword>
<dbReference type="PANTHER" id="PTHR10039:SF5">
    <property type="entry name" value="NACHT DOMAIN-CONTAINING PROTEIN"/>
    <property type="match status" value="1"/>
</dbReference>
<name>A0AB34KPM5_9PEZI</name>
<sequence>MNDRRDRLNSAERGTFDWALAEGDVEVVAHRDIVFGRAYTQTTKIDVSFTQWLEGEAEGLFCFMGKPGSGKSTLMKYIATNPKVDQALDSWAKGKPPIRAEHFFWILGGPVQKSREGLLRHLLHSALLSLPPCADGEDLELAKRICGTRRLSSNFQRAWTYDELFEMLSRLTALPDAKFFFLIDALDECEPQDRLGELADEVIRISQLPDVKLCSTWTD</sequence>
<dbReference type="AlphaFoldDB" id="A0AB34KPM5"/>
<comment type="caution">
    <text evidence="3">The sequence shown here is derived from an EMBL/GenBank/DDBJ whole genome shotgun (WGS) entry which is preliminary data.</text>
</comment>
<dbReference type="Proteomes" id="UP000803884">
    <property type="component" value="Unassembled WGS sequence"/>
</dbReference>
<feature type="domain" description="Nephrocystin 3-like N-terminal" evidence="2">
    <location>
        <begin position="47"/>
        <end position="214"/>
    </location>
</feature>
<dbReference type="InterPro" id="IPR027417">
    <property type="entry name" value="P-loop_NTPase"/>
</dbReference>
<dbReference type="Pfam" id="PF24883">
    <property type="entry name" value="NPHP3_N"/>
    <property type="match status" value="1"/>
</dbReference>
<protein>
    <recommendedName>
        <fullName evidence="2">Nephrocystin 3-like N-terminal domain-containing protein</fullName>
    </recommendedName>
</protein>